<dbReference type="PANTHER" id="PTHR39673">
    <property type="entry name" value="TUNGSTEN FORMYLMETHANOFURAN DEHYDROGENASE, SUBUNIT C (FWDC)"/>
    <property type="match status" value="1"/>
</dbReference>
<sequence>MKEVMLIPKYEIKVPVEAELIRPDVFAGKTIEELSAIKVREGNRISKLGELFHIKGEPGPSPSETKIVIEGDVSKVWRVGEKMKDGQVVIKGNAGAFIGQKMEGGSIVVEGNVDMFLGAKMKGGTIEVFGSALDAVGACYRGEKPGKGMKGGTIIIHGDAGAEVGRGMKSGLIIIEGKCGPMPGVNMKGGTICVKGSCEGKPGARMISGKLVICGHVSEVLSSFYIEDYKDSVKVGVERIPGPFLVFSGDVLANPKCEGKLFISEQANP</sequence>
<evidence type="ECO:0000256" key="1">
    <source>
        <dbReference type="ARBA" id="ARBA00004830"/>
    </source>
</evidence>
<dbReference type="CDD" id="cd00980">
    <property type="entry name" value="FwdC/FmdC"/>
    <property type="match status" value="1"/>
</dbReference>
<dbReference type="EMBL" id="QMQX01000068">
    <property type="protein sequence ID" value="RLE52107.1"/>
    <property type="molecule type" value="Genomic_DNA"/>
</dbReference>
<organism evidence="4 5">
    <name type="scientific">Thermoproteota archaeon</name>
    <dbReference type="NCBI Taxonomy" id="2056631"/>
    <lineage>
        <taxon>Archaea</taxon>
        <taxon>Thermoproteota</taxon>
    </lineage>
</organism>
<proteinExistence type="predicted"/>
<dbReference type="GO" id="GO:0046914">
    <property type="term" value="F:transition metal ion binding"/>
    <property type="evidence" value="ECO:0007669"/>
    <property type="project" value="InterPro"/>
</dbReference>
<feature type="non-terminal residue" evidence="4">
    <location>
        <position position="269"/>
    </location>
</feature>
<dbReference type="GO" id="GO:0019386">
    <property type="term" value="P:methanogenesis, from carbon dioxide"/>
    <property type="evidence" value="ECO:0007669"/>
    <property type="project" value="UniProtKB-UniPathway"/>
</dbReference>
<protein>
    <recommendedName>
        <fullName evidence="2">formylmethanofuran dehydrogenase</fullName>
        <ecNumber evidence="2">1.2.7.12</ecNumber>
    </recommendedName>
</protein>
<dbReference type="UniPathway" id="UPA00640">
    <property type="reaction ID" value="UER00692"/>
</dbReference>
<accession>A0A497EY45</accession>
<gene>
    <name evidence="4" type="ORF">DRJ33_04550</name>
</gene>
<dbReference type="EC" id="1.2.7.12" evidence="2"/>
<dbReference type="AlphaFoldDB" id="A0A497EY45"/>
<dbReference type="NCBIfam" id="TIGR03122">
    <property type="entry name" value="one_C_dehyd_C"/>
    <property type="match status" value="1"/>
</dbReference>
<evidence type="ECO:0000313" key="4">
    <source>
        <dbReference type="EMBL" id="RLE52107.1"/>
    </source>
</evidence>
<dbReference type="Proteomes" id="UP000272051">
    <property type="component" value="Unassembled WGS sequence"/>
</dbReference>
<comment type="catalytic activity">
    <reaction evidence="3">
        <text>N-formylmethanofuran + 2 oxidized [2Fe-2S]-[ferredoxin] + H2O = methanofuran + 2 reduced [2Fe-2S]-[ferredoxin] + CO2 + H(+)</text>
        <dbReference type="Rhea" id="RHEA:19841"/>
        <dbReference type="Rhea" id="RHEA-COMP:10000"/>
        <dbReference type="Rhea" id="RHEA-COMP:10001"/>
        <dbReference type="ChEBI" id="CHEBI:15377"/>
        <dbReference type="ChEBI" id="CHEBI:15378"/>
        <dbReference type="ChEBI" id="CHEBI:16526"/>
        <dbReference type="ChEBI" id="CHEBI:33737"/>
        <dbReference type="ChEBI" id="CHEBI:33738"/>
        <dbReference type="ChEBI" id="CHEBI:57727"/>
        <dbReference type="ChEBI" id="CHEBI:58151"/>
        <dbReference type="EC" id="1.2.7.12"/>
    </reaction>
</comment>
<dbReference type="InterPro" id="IPR036485">
    <property type="entry name" value="Glu_synth_asu_C_sf"/>
</dbReference>
<name>A0A497EY45_9CREN</name>
<reference evidence="4 5" key="1">
    <citation type="submission" date="2018-06" db="EMBL/GenBank/DDBJ databases">
        <title>Extensive metabolic versatility and redundancy in microbially diverse, dynamic hydrothermal sediments.</title>
        <authorList>
            <person name="Dombrowski N."/>
            <person name="Teske A."/>
            <person name="Baker B.J."/>
        </authorList>
    </citation>
    <scope>NUCLEOTIDE SEQUENCE [LARGE SCALE GENOMIC DNA]</scope>
    <source>
        <strain evidence="4">B34_G17</strain>
    </source>
</reference>
<dbReference type="SUPFAM" id="SSF69336">
    <property type="entry name" value="Alpha subunit of glutamate synthase, C-terminal domain"/>
    <property type="match status" value="1"/>
</dbReference>
<dbReference type="GO" id="GO:0018493">
    <property type="term" value="F:formylmethanofuran dehydrogenase activity"/>
    <property type="evidence" value="ECO:0007669"/>
    <property type="project" value="UniProtKB-EC"/>
</dbReference>
<dbReference type="Gene3D" id="2.160.20.60">
    <property type="entry name" value="Glutamate synthase, alpha subunit, C-terminal domain"/>
    <property type="match status" value="1"/>
</dbReference>
<evidence type="ECO:0000256" key="2">
    <source>
        <dbReference type="ARBA" id="ARBA00012692"/>
    </source>
</evidence>
<dbReference type="InterPro" id="IPR017550">
    <property type="entry name" value="Formylmethanofuran_DH_suC"/>
</dbReference>
<evidence type="ECO:0000313" key="5">
    <source>
        <dbReference type="Proteomes" id="UP000272051"/>
    </source>
</evidence>
<comment type="caution">
    <text evidence="4">The sequence shown here is derived from an EMBL/GenBank/DDBJ whole genome shotgun (WGS) entry which is preliminary data.</text>
</comment>
<evidence type="ECO:0000256" key="3">
    <source>
        <dbReference type="ARBA" id="ARBA00048228"/>
    </source>
</evidence>
<comment type="pathway">
    <text evidence="1">One-carbon metabolism; methanogenesis from CO(2); 5,10-methenyl-5,6,7,8-tetrahydromethanopterin from CO(2): step 1/3.</text>
</comment>
<dbReference type="PANTHER" id="PTHR39673:SF5">
    <property type="entry name" value="TUNGSTEN-CONTAINING FORMYLMETHANOFURAN DEHYDROGENASE 2 SUBUNIT C"/>
    <property type="match status" value="1"/>
</dbReference>